<evidence type="ECO:0000313" key="3">
    <source>
        <dbReference type="EMBL" id="MFC5294971.1"/>
    </source>
</evidence>
<keyword evidence="2" id="KW-0732">Signal</keyword>
<dbReference type="EMBL" id="JBHSLI010000008">
    <property type="protein sequence ID" value="MFC5294971.1"/>
    <property type="molecule type" value="Genomic_DNA"/>
</dbReference>
<evidence type="ECO:0000256" key="2">
    <source>
        <dbReference type="SAM" id="SignalP"/>
    </source>
</evidence>
<organism evidence="3 4">
    <name type="scientific">Bosea minatitlanensis</name>
    <dbReference type="NCBI Taxonomy" id="128782"/>
    <lineage>
        <taxon>Bacteria</taxon>
        <taxon>Pseudomonadati</taxon>
        <taxon>Pseudomonadota</taxon>
        <taxon>Alphaproteobacteria</taxon>
        <taxon>Hyphomicrobiales</taxon>
        <taxon>Boseaceae</taxon>
        <taxon>Bosea</taxon>
    </lineage>
</organism>
<sequence length="313" mass="33464">MRAVAVALSCLLALPAGAAGPFGKIVVGNWSGGTFTNDQTGAFSHCAVSARYKSGVTMLTSVTANFSWLLGFSKPGWTLRTGETLKLRLVFDRSSTIDVVATIKSPTLLTIAMPAQSALIDAFRKGRYLELVANDARYTFALTSTGEMLPALVECVKQSGHVRGPVSPGAPVDARTDAQRREAIEKDKAARAEKKALLEKTRDLISGKMLACIGREGASMLLTDEKAEVVAKAAMLFCKNDVDALTNATIELIENEEGRPANRGAVREAAEKRVQEVVTAHIIRTRGNMLNKRPGNPAPAQPSDPASRPSQML</sequence>
<keyword evidence="4" id="KW-1185">Reference proteome</keyword>
<protein>
    <submittedName>
        <fullName evidence="3">Uncharacterized protein</fullName>
    </submittedName>
</protein>
<feature type="region of interest" description="Disordered" evidence="1">
    <location>
        <begin position="286"/>
        <end position="313"/>
    </location>
</feature>
<accession>A0ABW0F7K4</accession>
<evidence type="ECO:0000313" key="4">
    <source>
        <dbReference type="Proteomes" id="UP001595976"/>
    </source>
</evidence>
<feature type="signal peptide" evidence="2">
    <location>
        <begin position="1"/>
        <end position="18"/>
    </location>
</feature>
<reference evidence="4" key="1">
    <citation type="journal article" date="2019" name="Int. J. Syst. Evol. Microbiol.">
        <title>The Global Catalogue of Microorganisms (GCM) 10K type strain sequencing project: providing services to taxonomists for standard genome sequencing and annotation.</title>
        <authorList>
            <consortium name="The Broad Institute Genomics Platform"/>
            <consortium name="The Broad Institute Genome Sequencing Center for Infectious Disease"/>
            <person name="Wu L."/>
            <person name="Ma J."/>
        </authorList>
    </citation>
    <scope>NUCLEOTIDE SEQUENCE [LARGE SCALE GENOMIC DNA]</scope>
    <source>
        <strain evidence="4">CGMCC 1.15643</strain>
    </source>
</reference>
<comment type="caution">
    <text evidence="3">The sequence shown here is derived from an EMBL/GenBank/DDBJ whole genome shotgun (WGS) entry which is preliminary data.</text>
</comment>
<dbReference type="Proteomes" id="UP001595976">
    <property type="component" value="Unassembled WGS sequence"/>
</dbReference>
<evidence type="ECO:0000256" key="1">
    <source>
        <dbReference type="SAM" id="MobiDB-lite"/>
    </source>
</evidence>
<dbReference type="RefSeq" id="WP_158444807.1">
    <property type="nucleotide sequence ID" value="NZ_JAOAOS010000008.1"/>
</dbReference>
<name>A0ABW0F7K4_9HYPH</name>
<proteinExistence type="predicted"/>
<gene>
    <name evidence="3" type="ORF">ACFPK2_18430</name>
</gene>
<feature type="chain" id="PRO_5045692401" evidence="2">
    <location>
        <begin position="19"/>
        <end position="313"/>
    </location>
</feature>